<protein>
    <submittedName>
        <fullName evidence="2">Type I toxin-antitoxin system Fst family toxin</fullName>
    </submittedName>
</protein>
<dbReference type="NCBIfam" id="NF033608">
    <property type="entry name" value="type_I_tox_Fst"/>
    <property type="match status" value="1"/>
</dbReference>
<evidence type="ECO:0000256" key="1">
    <source>
        <dbReference type="SAM" id="Phobius"/>
    </source>
</evidence>
<organism evidence="2 3">
    <name type="scientific">Lactiplantibacillus modestisalitolerans</name>
    <dbReference type="NCBI Taxonomy" id="1457219"/>
    <lineage>
        <taxon>Bacteria</taxon>
        <taxon>Bacillati</taxon>
        <taxon>Bacillota</taxon>
        <taxon>Bacilli</taxon>
        <taxon>Lactobacillales</taxon>
        <taxon>Lactobacillaceae</taxon>
        <taxon>Lactiplantibacillus</taxon>
    </lineage>
</organism>
<proteinExistence type="predicted"/>
<keyword evidence="1" id="KW-1133">Transmembrane helix</keyword>
<sequence>MNGNLPRKGALSMLHDILSLIVAPILVGIVNKLFSYWLDKSDKDNNH</sequence>
<gene>
    <name evidence="2" type="ORF">ACFFLI_12910</name>
</gene>
<keyword evidence="3" id="KW-1185">Reference proteome</keyword>
<dbReference type="RefSeq" id="WP_373418493.1">
    <property type="nucleotide sequence ID" value="NZ_JBHLZY010000039.1"/>
</dbReference>
<dbReference type="EMBL" id="JBHLZY010000039">
    <property type="protein sequence ID" value="MFB9770752.1"/>
    <property type="molecule type" value="Genomic_DNA"/>
</dbReference>
<evidence type="ECO:0000313" key="3">
    <source>
        <dbReference type="Proteomes" id="UP001589691"/>
    </source>
</evidence>
<evidence type="ECO:0000313" key="2">
    <source>
        <dbReference type="EMBL" id="MFB9770752.1"/>
    </source>
</evidence>
<accession>A0ABV5WX73</accession>
<keyword evidence="1" id="KW-0812">Transmembrane</keyword>
<dbReference type="Proteomes" id="UP001589691">
    <property type="component" value="Unassembled WGS sequence"/>
</dbReference>
<keyword evidence="1" id="KW-0472">Membrane</keyword>
<comment type="caution">
    <text evidence="2">The sequence shown here is derived from an EMBL/GenBank/DDBJ whole genome shotgun (WGS) entry which is preliminary data.</text>
</comment>
<feature type="transmembrane region" description="Helical" evidence="1">
    <location>
        <begin position="17"/>
        <end position="38"/>
    </location>
</feature>
<reference evidence="2 3" key="1">
    <citation type="submission" date="2024-09" db="EMBL/GenBank/DDBJ databases">
        <authorList>
            <person name="Sun Q."/>
            <person name="Mori K."/>
        </authorList>
    </citation>
    <scope>NUCLEOTIDE SEQUENCE [LARGE SCALE GENOMIC DNA]</scope>
    <source>
        <strain evidence="2 3">TBRC 4576</strain>
    </source>
</reference>
<name>A0ABV5WX73_9LACO</name>